<comment type="caution">
    <text evidence="7">The sequence shown here is derived from an EMBL/GenBank/DDBJ whole genome shotgun (WGS) entry which is preliminary data.</text>
</comment>
<evidence type="ECO:0000259" key="6">
    <source>
        <dbReference type="PROSITE" id="PS51900"/>
    </source>
</evidence>
<evidence type="ECO:0000313" key="8">
    <source>
        <dbReference type="Proteomes" id="UP001596472"/>
    </source>
</evidence>
<dbReference type="PANTHER" id="PTHR30349:SF41">
    <property type="entry name" value="INTEGRASE_RECOMBINASE PROTEIN MJ0367-RELATED"/>
    <property type="match status" value="1"/>
</dbReference>
<dbReference type="RefSeq" id="WP_379708930.1">
    <property type="nucleotide sequence ID" value="NZ_JBHTBS010000001.1"/>
</dbReference>
<dbReference type="PROSITE" id="PS51900">
    <property type="entry name" value="CB"/>
    <property type="match status" value="1"/>
</dbReference>
<keyword evidence="4" id="KW-0233">DNA recombination</keyword>
<gene>
    <name evidence="7" type="ORF">ACFQY0_02965</name>
</gene>
<evidence type="ECO:0000256" key="5">
    <source>
        <dbReference type="PROSITE-ProRule" id="PRU01248"/>
    </source>
</evidence>
<evidence type="ECO:0000256" key="3">
    <source>
        <dbReference type="ARBA" id="ARBA00023125"/>
    </source>
</evidence>
<evidence type="ECO:0000256" key="2">
    <source>
        <dbReference type="ARBA" id="ARBA00022908"/>
    </source>
</evidence>
<dbReference type="EMBL" id="JBHTBS010000001">
    <property type="protein sequence ID" value="MFC7336126.1"/>
    <property type="molecule type" value="Genomic_DNA"/>
</dbReference>
<reference evidence="8" key="1">
    <citation type="journal article" date="2019" name="Int. J. Syst. Evol. Microbiol.">
        <title>The Global Catalogue of Microorganisms (GCM) 10K type strain sequencing project: providing services to taxonomists for standard genome sequencing and annotation.</title>
        <authorList>
            <consortium name="The Broad Institute Genomics Platform"/>
            <consortium name="The Broad Institute Genome Sequencing Center for Infectious Disease"/>
            <person name="Wu L."/>
            <person name="Ma J."/>
        </authorList>
    </citation>
    <scope>NUCLEOTIDE SEQUENCE [LARGE SCALE GENOMIC DNA]</scope>
    <source>
        <strain evidence="8">CGMCC 4.1467</strain>
    </source>
</reference>
<comment type="similarity">
    <text evidence="1">Belongs to the 'phage' integrase family.</text>
</comment>
<dbReference type="SUPFAM" id="SSF56349">
    <property type="entry name" value="DNA breaking-rejoining enzymes"/>
    <property type="match status" value="1"/>
</dbReference>
<proteinExistence type="inferred from homology"/>
<dbReference type="InterPro" id="IPR010998">
    <property type="entry name" value="Integrase_recombinase_N"/>
</dbReference>
<dbReference type="InterPro" id="IPR011010">
    <property type="entry name" value="DNA_brk_join_enz"/>
</dbReference>
<dbReference type="Gene3D" id="1.10.150.130">
    <property type="match status" value="1"/>
</dbReference>
<dbReference type="PANTHER" id="PTHR30349">
    <property type="entry name" value="PHAGE INTEGRASE-RELATED"/>
    <property type="match status" value="1"/>
</dbReference>
<evidence type="ECO:0000256" key="1">
    <source>
        <dbReference type="ARBA" id="ARBA00008857"/>
    </source>
</evidence>
<evidence type="ECO:0000256" key="4">
    <source>
        <dbReference type="ARBA" id="ARBA00023172"/>
    </source>
</evidence>
<dbReference type="Proteomes" id="UP001596472">
    <property type="component" value="Unassembled WGS sequence"/>
</dbReference>
<dbReference type="InterPro" id="IPR013762">
    <property type="entry name" value="Integrase-like_cat_sf"/>
</dbReference>
<organism evidence="7 8">
    <name type="scientific">Haloferula chungangensis</name>
    <dbReference type="NCBI Taxonomy" id="1048331"/>
    <lineage>
        <taxon>Bacteria</taxon>
        <taxon>Pseudomonadati</taxon>
        <taxon>Verrucomicrobiota</taxon>
        <taxon>Verrucomicrobiia</taxon>
        <taxon>Verrucomicrobiales</taxon>
        <taxon>Verrucomicrobiaceae</taxon>
        <taxon>Haloferula</taxon>
    </lineage>
</organism>
<keyword evidence="2" id="KW-0229">DNA integration</keyword>
<dbReference type="InterPro" id="IPR050090">
    <property type="entry name" value="Tyrosine_recombinase_XerCD"/>
</dbReference>
<feature type="domain" description="Core-binding (CB)" evidence="6">
    <location>
        <begin position="100"/>
        <end position="206"/>
    </location>
</feature>
<evidence type="ECO:0000313" key="7">
    <source>
        <dbReference type="EMBL" id="MFC7336126.1"/>
    </source>
</evidence>
<keyword evidence="8" id="KW-1185">Reference proteome</keyword>
<sequence>MSRKAKRTRVTADEHAASTITIRPHVDARGYTSHLVQGWKEDGKWQRKQFKDLLKAEAFAALKRVELKNEGRKQRLMLCPLSDDQLDQAVKAFDRLGSTYTLTEALDFFLRHHRPPEFTISLREAMDLYRDDRERDAIRERSLKGIKSVLDQFLRETDNPFTHEVTAQSVEKFLRGLRAKDGTNKATRKTWNNYRNILHSFFEWTTVADVASNRPFAFENPVTPIRKFSARQVREEQEAKPATTSPKEVLRLFRVLSRWKGGVMLRYYALLYFAGIRPGEIERMNGQEEKLINLKTNTITIPAKVSKTGHERHVTISENLSAWLKVAPLPTIPTNFDRLAKQVRKHFKLDHDEARHSFISYHVALHRSVGDAALQAGNSESIVRRHYLNVHPREEGETFFSVIPHGVRAGAVIAESIPVKQPGVIEMTA</sequence>
<dbReference type="InterPro" id="IPR044068">
    <property type="entry name" value="CB"/>
</dbReference>
<accession>A0ABW2L4R9</accession>
<keyword evidence="3 5" id="KW-0238">DNA-binding</keyword>
<name>A0ABW2L4R9_9BACT</name>
<dbReference type="Gene3D" id="1.10.443.10">
    <property type="entry name" value="Intergrase catalytic core"/>
    <property type="match status" value="1"/>
</dbReference>
<protein>
    <recommendedName>
        <fullName evidence="6">Core-binding (CB) domain-containing protein</fullName>
    </recommendedName>
</protein>